<gene>
    <name evidence="1" type="ORF">SE17_13300</name>
</gene>
<proteinExistence type="predicted"/>
<name>A0A0P9DAQ1_9CHLR</name>
<accession>A0A0P9DAQ1</accession>
<dbReference type="EMBL" id="LJCR01000426">
    <property type="protein sequence ID" value="KPV52809.1"/>
    <property type="molecule type" value="Genomic_DNA"/>
</dbReference>
<evidence type="ECO:0000313" key="2">
    <source>
        <dbReference type="Proteomes" id="UP000050509"/>
    </source>
</evidence>
<evidence type="ECO:0000313" key="1">
    <source>
        <dbReference type="EMBL" id="KPV52809.1"/>
    </source>
</evidence>
<dbReference type="AlphaFoldDB" id="A0A0P9DAQ1"/>
<dbReference type="Proteomes" id="UP000050509">
    <property type="component" value="Unassembled WGS sequence"/>
</dbReference>
<organism evidence="1 2">
    <name type="scientific">Kouleothrix aurantiaca</name>
    <dbReference type="NCBI Taxonomy" id="186479"/>
    <lineage>
        <taxon>Bacteria</taxon>
        <taxon>Bacillati</taxon>
        <taxon>Chloroflexota</taxon>
        <taxon>Chloroflexia</taxon>
        <taxon>Chloroflexales</taxon>
        <taxon>Roseiflexineae</taxon>
        <taxon>Roseiflexaceae</taxon>
        <taxon>Kouleothrix</taxon>
    </lineage>
</organism>
<reference evidence="1 2" key="1">
    <citation type="submission" date="2015-09" db="EMBL/GenBank/DDBJ databases">
        <title>Draft genome sequence of Kouleothrix aurantiaca JCM 19913.</title>
        <authorList>
            <person name="Hemp J."/>
        </authorList>
    </citation>
    <scope>NUCLEOTIDE SEQUENCE [LARGE SCALE GENOMIC DNA]</scope>
    <source>
        <strain evidence="1 2">COM-B</strain>
    </source>
</reference>
<comment type="caution">
    <text evidence="1">The sequence shown here is derived from an EMBL/GenBank/DDBJ whole genome shotgun (WGS) entry which is preliminary data.</text>
</comment>
<protein>
    <submittedName>
        <fullName evidence="1">Uncharacterized protein</fullName>
    </submittedName>
</protein>
<sequence length="140" mass="15197">MLETLWACFCAYAAGDEAYMLSLASDGSGEVVYETFDFERDARLVRLSWSSIPAAAPLTDLDDIFGMFQEYAAGERLEAGTPLRLELLPSGWGGIVRSGAHDGGYVWFQMVVGWQSLADAVAQVAGALEVPHSRESEIDV</sequence>
<keyword evidence="2" id="KW-1185">Reference proteome</keyword>